<evidence type="ECO:0000256" key="1">
    <source>
        <dbReference type="ARBA" id="ARBA00010466"/>
    </source>
</evidence>
<dbReference type="SUPFAM" id="SSF100950">
    <property type="entry name" value="NagB/RpiA/CoA transferase-like"/>
    <property type="match status" value="1"/>
</dbReference>
<evidence type="ECO:0000259" key="6">
    <source>
        <dbReference type="Pfam" id="PF12802"/>
    </source>
</evidence>
<proteinExistence type="inferred from homology"/>
<dbReference type="EMBL" id="JACGWW010000001">
    <property type="protein sequence ID" value="MBA8811948.1"/>
    <property type="molecule type" value="Genomic_DNA"/>
</dbReference>
<dbReference type="InterPro" id="IPR007324">
    <property type="entry name" value="Sugar-bd_dom_put"/>
</dbReference>
<keyword evidence="3 8" id="KW-0238">DNA-binding</keyword>
<reference evidence="7 9" key="1">
    <citation type="submission" date="2019-07" db="EMBL/GenBank/DDBJ databases">
        <title>Whole genome shotgun sequence of Frigoribacterium faeni NBRC 103066.</title>
        <authorList>
            <person name="Hosoyama A."/>
            <person name="Uohara A."/>
            <person name="Ohji S."/>
            <person name="Ichikawa N."/>
        </authorList>
    </citation>
    <scope>NUCLEOTIDE SEQUENCE [LARGE SCALE GENOMIC DNA]</scope>
    <source>
        <strain evidence="7 9">NBRC 103066</strain>
    </source>
</reference>
<organism evidence="8 10">
    <name type="scientific">Frigoribacterium faeni</name>
    <dbReference type="NCBI Taxonomy" id="145483"/>
    <lineage>
        <taxon>Bacteria</taxon>
        <taxon>Bacillati</taxon>
        <taxon>Actinomycetota</taxon>
        <taxon>Actinomycetes</taxon>
        <taxon>Micrococcales</taxon>
        <taxon>Microbacteriaceae</taxon>
        <taxon>Frigoribacterium</taxon>
    </lineage>
</organism>
<dbReference type="AlphaFoldDB" id="A0A7W3PHF2"/>
<dbReference type="Gene3D" id="1.10.10.60">
    <property type="entry name" value="Homeodomain-like"/>
    <property type="match status" value="1"/>
</dbReference>
<dbReference type="PANTHER" id="PTHR34294">
    <property type="entry name" value="TRANSCRIPTIONAL REGULATOR-RELATED"/>
    <property type="match status" value="1"/>
</dbReference>
<keyword evidence="2" id="KW-0805">Transcription regulation</keyword>
<dbReference type="PANTHER" id="PTHR34294:SF1">
    <property type="entry name" value="TRANSCRIPTIONAL REGULATOR LSRR"/>
    <property type="match status" value="1"/>
</dbReference>
<evidence type="ECO:0000256" key="4">
    <source>
        <dbReference type="ARBA" id="ARBA00023163"/>
    </source>
</evidence>
<dbReference type="GO" id="GO:0003677">
    <property type="term" value="F:DNA binding"/>
    <property type="evidence" value="ECO:0007669"/>
    <property type="project" value="UniProtKB-KW"/>
</dbReference>
<dbReference type="Proteomes" id="UP000321154">
    <property type="component" value="Unassembled WGS sequence"/>
</dbReference>
<dbReference type="SUPFAM" id="SSF88659">
    <property type="entry name" value="Sigma3 and sigma4 domains of RNA polymerase sigma factors"/>
    <property type="match status" value="1"/>
</dbReference>
<evidence type="ECO:0000313" key="7">
    <source>
        <dbReference type="EMBL" id="GEK83797.1"/>
    </source>
</evidence>
<protein>
    <submittedName>
        <fullName evidence="7 8">Transcriptional regulator</fullName>
    </submittedName>
</protein>
<sequence length="320" mass="34509">MTDLLSPDKTQEALRAAHLYYMQDLTMEAIAHELGTSRSSVSRLLKSARDTGLVDIQIKSPLDQATVVGEAVQHRFGVVAHVVPVPDQAGDVDRLDRVALSAARTLTPYVDSNMVIGVAWGSTLSAISRHLVPKATHNSLIVQLNGAANTRTTGIEYASEILRRFGHAYGAVIQQFPVPAFFDDPATKRALWRERSTRRVLELHERMDLVVFGVGARGALVPSHVYSGAYLEESDQASLEHDRVVGDVATVFFREDGSSVDIALNQRGSGPDLATIRRVPRRVCVVAGTAKVAAVRGTLAAGLVTDLIIDEGTARALLAS</sequence>
<comment type="similarity">
    <text evidence="1">Belongs to the SorC transcriptional regulatory family.</text>
</comment>
<evidence type="ECO:0000313" key="10">
    <source>
        <dbReference type="Proteomes" id="UP000522688"/>
    </source>
</evidence>
<dbReference type="Pfam" id="PF12802">
    <property type="entry name" value="MarR_2"/>
    <property type="match status" value="1"/>
</dbReference>
<keyword evidence="4" id="KW-0804">Transcription</keyword>
<evidence type="ECO:0000313" key="9">
    <source>
        <dbReference type="Proteomes" id="UP000321154"/>
    </source>
</evidence>
<evidence type="ECO:0000259" key="5">
    <source>
        <dbReference type="Pfam" id="PF04198"/>
    </source>
</evidence>
<dbReference type="EMBL" id="BJUV01000020">
    <property type="protein sequence ID" value="GEK83797.1"/>
    <property type="molecule type" value="Genomic_DNA"/>
</dbReference>
<name>A0A7W3PHF2_9MICO</name>
<feature type="domain" description="Sugar-binding" evidence="5">
    <location>
        <begin position="68"/>
        <end position="319"/>
    </location>
</feature>
<evidence type="ECO:0000313" key="8">
    <source>
        <dbReference type="EMBL" id="MBA8811948.1"/>
    </source>
</evidence>
<dbReference type="InterPro" id="IPR000835">
    <property type="entry name" value="HTH_MarR-typ"/>
</dbReference>
<dbReference type="InterPro" id="IPR037171">
    <property type="entry name" value="NagB/RpiA_transferase-like"/>
</dbReference>
<comment type="caution">
    <text evidence="8">The sequence shown here is derived from an EMBL/GenBank/DDBJ whole genome shotgun (WGS) entry which is preliminary data.</text>
</comment>
<dbReference type="Proteomes" id="UP000522688">
    <property type="component" value="Unassembled WGS sequence"/>
</dbReference>
<evidence type="ECO:0000256" key="2">
    <source>
        <dbReference type="ARBA" id="ARBA00023015"/>
    </source>
</evidence>
<dbReference type="Pfam" id="PF04198">
    <property type="entry name" value="Sugar-bind"/>
    <property type="match status" value="1"/>
</dbReference>
<accession>A0A7W3PHF2</accession>
<dbReference type="Gene3D" id="3.40.50.1360">
    <property type="match status" value="1"/>
</dbReference>
<feature type="domain" description="HTH marR-type" evidence="6">
    <location>
        <begin position="18"/>
        <end position="62"/>
    </location>
</feature>
<evidence type="ECO:0000256" key="3">
    <source>
        <dbReference type="ARBA" id="ARBA00023125"/>
    </source>
</evidence>
<dbReference type="InterPro" id="IPR013324">
    <property type="entry name" value="RNA_pol_sigma_r3/r4-like"/>
</dbReference>
<reference evidence="8 10" key="2">
    <citation type="submission" date="2020-07" db="EMBL/GenBank/DDBJ databases">
        <title>Sequencing the genomes of 1000 actinobacteria strains.</title>
        <authorList>
            <person name="Klenk H.-P."/>
        </authorList>
    </citation>
    <scope>NUCLEOTIDE SEQUENCE [LARGE SCALE GENOMIC DNA]</scope>
    <source>
        <strain evidence="8 10">DSM 10309</strain>
    </source>
</reference>
<gene>
    <name evidence="8" type="ORF">FB463_000172</name>
    <name evidence="7" type="ORF">FFA01_21060</name>
</gene>
<dbReference type="InterPro" id="IPR051054">
    <property type="entry name" value="SorC_transcr_regulators"/>
</dbReference>
<dbReference type="GO" id="GO:0030246">
    <property type="term" value="F:carbohydrate binding"/>
    <property type="evidence" value="ECO:0007669"/>
    <property type="project" value="InterPro"/>
</dbReference>
<keyword evidence="9" id="KW-1185">Reference proteome</keyword>